<reference evidence="2" key="1">
    <citation type="submission" date="2023-10" db="EMBL/GenBank/DDBJ databases">
        <authorList>
            <person name="Chen Y."/>
            <person name="Shah S."/>
            <person name="Dougan E. K."/>
            <person name="Thang M."/>
            <person name="Chan C."/>
        </authorList>
    </citation>
    <scope>NUCLEOTIDE SEQUENCE [LARGE SCALE GENOMIC DNA]</scope>
</reference>
<feature type="compositionally biased region" description="Polar residues" evidence="1">
    <location>
        <begin position="215"/>
        <end position="225"/>
    </location>
</feature>
<proteinExistence type="predicted"/>
<feature type="region of interest" description="Disordered" evidence="1">
    <location>
        <begin position="24"/>
        <end position="67"/>
    </location>
</feature>
<feature type="compositionally biased region" description="Low complexity" evidence="1">
    <location>
        <begin position="43"/>
        <end position="52"/>
    </location>
</feature>
<dbReference type="Proteomes" id="UP001189429">
    <property type="component" value="Unassembled WGS sequence"/>
</dbReference>
<feature type="region of interest" description="Disordered" evidence="1">
    <location>
        <begin position="189"/>
        <end position="225"/>
    </location>
</feature>
<keyword evidence="3" id="KW-1185">Reference proteome</keyword>
<comment type="caution">
    <text evidence="2">The sequence shown here is derived from an EMBL/GenBank/DDBJ whole genome shotgun (WGS) entry which is preliminary data.</text>
</comment>
<protein>
    <submittedName>
        <fullName evidence="2">Uncharacterized protein</fullName>
    </submittedName>
</protein>
<feature type="compositionally biased region" description="Basic and acidic residues" evidence="1">
    <location>
        <begin position="24"/>
        <end position="42"/>
    </location>
</feature>
<name>A0ABN9WSS6_9DINO</name>
<evidence type="ECO:0000313" key="3">
    <source>
        <dbReference type="Proteomes" id="UP001189429"/>
    </source>
</evidence>
<gene>
    <name evidence="2" type="ORF">PCOR1329_LOCUS69003</name>
</gene>
<evidence type="ECO:0000256" key="1">
    <source>
        <dbReference type="SAM" id="MobiDB-lite"/>
    </source>
</evidence>
<feature type="non-terminal residue" evidence="2">
    <location>
        <position position="1"/>
    </location>
</feature>
<organism evidence="2 3">
    <name type="scientific">Prorocentrum cordatum</name>
    <dbReference type="NCBI Taxonomy" id="2364126"/>
    <lineage>
        <taxon>Eukaryota</taxon>
        <taxon>Sar</taxon>
        <taxon>Alveolata</taxon>
        <taxon>Dinophyceae</taxon>
        <taxon>Prorocentrales</taxon>
        <taxon>Prorocentraceae</taxon>
        <taxon>Prorocentrum</taxon>
    </lineage>
</organism>
<evidence type="ECO:0000313" key="2">
    <source>
        <dbReference type="EMBL" id="CAK0888163.1"/>
    </source>
</evidence>
<dbReference type="EMBL" id="CAUYUJ010019036">
    <property type="protein sequence ID" value="CAK0888163.1"/>
    <property type="molecule type" value="Genomic_DNA"/>
</dbReference>
<accession>A0ABN9WSS6</accession>
<sequence>RWAPAAMAFQQLLSGLAEEHRKLEQERNELSEELSRLRRESRSSPGSRPLPLQALPGQVPPPPQGAEEAGLVAVRAVSGRQLRREAPEAEASAAHFVSVSLDGGPSATSSTQPGPEAAWRCFAAGLPAQAHHRTLMLEVLAHQGEGVPPVSVGSTSVEFRCLSPGRWEKRTEALPSKGGLVEFEVSWQPSEGGGGGGAETHSMGGIHKAPDSRRNSTTKTHLGVQSTSMGNYLLDEGEMMNRARQKARFPGWRVWPERVAAVRLHSHRR</sequence>